<reference evidence="2 3" key="1">
    <citation type="submission" date="2015-07" db="EMBL/GenBank/DDBJ databases">
        <title>The genome of Melipona quadrifasciata.</title>
        <authorList>
            <person name="Pan H."/>
            <person name="Kapheim K."/>
        </authorList>
    </citation>
    <scope>NUCLEOTIDE SEQUENCE [LARGE SCALE GENOMIC DNA]</scope>
    <source>
        <strain evidence="2">0111107301</strain>
        <tissue evidence="2">Whole body</tissue>
    </source>
</reference>
<feature type="region of interest" description="Disordered" evidence="1">
    <location>
        <begin position="84"/>
        <end position="104"/>
    </location>
</feature>
<gene>
    <name evidence="2" type="ORF">WN51_08149</name>
</gene>
<organism evidence="2 3">
    <name type="scientific">Melipona quadrifasciata</name>
    <dbReference type="NCBI Taxonomy" id="166423"/>
    <lineage>
        <taxon>Eukaryota</taxon>
        <taxon>Metazoa</taxon>
        <taxon>Ecdysozoa</taxon>
        <taxon>Arthropoda</taxon>
        <taxon>Hexapoda</taxon>
        <taxon>Insecta</taxon>
        <taxon>Pterygota</taxon>
        <taxon>Neoptera</taxon>
        <taxon>Endopterygota</taxon>
        <taxon>Hymenoptera</taxon>
        <taxon>Apocrita</taxon>
        <taxon>Aculeata</taxon>
        <taxon>Apoidea</taxon>
        <taxon>Anthophila</taxon>
        <taxon>Apidae</taxon>
        <taxon>Melipona</taxon>
    </lineage>
</organism>
<sequence length="127" mass="13624">MNQSRFSVSVSTLKNNNNVCYRRQKSGPNSKSGPGDWVSPEGLVAMTKDGDRGFPLGGNSNVTRDDLCYLEVNPILTYKPKESMDALSVPSPTSANREPKVGHEGRMPVDVLASSSAEPATIAIIQS</sequence>
<dbReference type="AlphaFoldDB" id="A0A0N0BBT6"/>
<name>A0A0N0BBT6_9HYME</name>
<keyword evidence="3" id="KW-1185">Reference proteome</keyword>
<accession>A0A0N0BBT6</accession>
<evidence type="ECO:0000313" key="3">
    <source>
        <dbReference type="Proteomes" id="UP000053105"/>
    </source>
</evidence>
<proteinExistence type="predicted"/>
<evidence type="ECO:0000313" key="2">
    <source>
        <dbReference type="EMBL" id="KOX67912.1"/>
    </source>
</evidence>
<evidence type="ECO:0000256" key="1">
    <source>
        <dbReference type="SAM" id="MobiDB-lite"/>
    </source>
</evidence>
<dbReference type="Proteomes" id="UP000053105">
    <property type="component" value="Unassembled WGS sequence"/>
</dbReference>
<dbReference type="EMBL" id="KQ435966">
    <property type="protein sequence ID" value="KOX67912.1"/>
    <property type="molecule type" value="Genomic_DNA"/>
</dbReference>
<protein>
    <submittedName>
        <fullName evidence="2">Uncharacterized protein</fullName>
    </submittedName>
</protein>
<feature type="region of interest" description="Disordered" evidence="1">
    <location>
        <begin position="17"/>
        <end position="43"/>
    </location>
</feature>